<dbReference type="STRING" id="908809.ABG79_00583"/>
<organism evidence="2 3">
    <name type="scientific">Caloramator mitchellensis</name>
    <dbReference type="NCBI Taxonomy" id="908809"/>
    <lineage>
        <taxon>Bacteria</taxon>
        <taxon>Bacillati</taxon>
        <taxon>Bacillota</taxon>
        <taxon>Clostridia</taxon>
        <taxon>Eubacteriales</taxon>
        <taxon>Clostridiaceae</taxon>
        <taxon>Caloramator</taxon>
    </lineage>
</organism>
<dbReference type="AlphaFoldDB" id="A0A0R3K4B0"/>
<dbReference type="RefSeq" id="WP_057976927.1">
    <property type="nucleotide sequence ID" value="NZ_LKHP01000002.1"/>
</dbReference>
<evidence type="ECO:0000313" key="3">
    <source>
        <dbReference type="Proteomes" id="UP000052015"/>
    </source>
</evidence>
<dbReference type="EMBL" id="LKHP01000002">
    <property type="protein sequence ID" value="KRQ87778.1"/>
    <property type="molecule type" value="Genomic_DNA"/>
</dbReference>
<dbReference type="GO" id="GO:0016779">
    <property type="term" value="F:nucleotidyltransferase activity"/>
    <property type="evidence" value="ECO:0007669"/>
    <property type="project" value="UniProtKB-ARBA"/>
</dbReference>
<comment type="caution">
    <text evidence="2">The sequence shown here is derived from an EMBL/GenBank/DDBJ whole genome shotgun (WGS) entry which is preliminary data.</text>
</comment>
<name>A0A0R3K4B0_CALMK</name>
<proteinExistence type="predicted"/>
<feature type="domain" description="MobA-like NTP transferase" evidence="1">
    <location>
        <begin position="4"/>
        <end position="121"/>
    </location>
</feature>
<accession>A0A0R3K4B0</accession>
<sequence length="241" mass="27005">MVNALILAGDRGEEGYSKALLKIKGKFMVEYLIDALKASGTIKNIYVAGDEVLREMIKNLYDGYILSDGEMLENIKKSIKEIADYETPVLICTADIPLVSGEAIKDFVAECENKSIDLGYPIIDKILNDEKYPDVKRTYVKLKEGTFTGGNLIYLNPNVIERATEKAAELIAYRKNPLKMGKVLGISFLIRLALGMLSLESVEKKICDMFDVKGKAILTKYPEIGNDVDKIEDIEFVNRYL</sequence>
<dbReference type="EC" id="2.3.1.157" evidence="2"/>
<keyword evidence="2" id="KW-0808">Transferase</keyword>
<dbReference type="InterPro" id="IPR025877">
    <property type="entry name" value="MobA-like_NTP_Trfase"/>
</dbReference>
<dbReference type="GO" id="GO:0019134">
    <property type="term" value="F:glucosamine-1-phosphate N-acetyltransferase activity"/>
    <property type="evidence" value="ECO:0007669"/>
    <property type="project" value="UniProtKB-EC"/>
</dbReference>
<gene>
    <name evidence="2" type="primary">glmU_1</name>
    <name evidence="2" type="ORF">ABG79_00583</name>
</gene>
<protein>
    <submittedName>
        <fullName evidence="2">Bifunctional protein GlmU</fullName>
        <ecNumber evidence="2">2.3.1.157</ecNumber>
    </submittedName>
</protein>
<dbReference type="Gene3D" id="3.90.550.10">
    <property type="entry name" value="Spore Coat Polysaccharide Biosynthesis Protein SpsA, Chain A"/>
    <property type="match status" value="1"/>
</dbReference>
<dbReference type="Pfam" id="PF12804">
    <property type="entry name" value="NTP_transf_3"/>
    <property type="match status" value="1"/>
</dbReference>
<evidence type="ECO:0000313" key="2">
    <source>
        <dbReference type="EMBL" id="KRQ87778.1"/>
    </source>
</evidence>
<dbReference type="SUPFAM" id="SSF53448">
    <property type="entry name" value="Nucleotide-diphospho-sugar transferases"/>
    <property type="match status" value="1"/>
</dbReference>
<keyword evidence="3" id="KW-1185">Reference proteome</keyword>
<dbReference type="Proteomes" id="UP000052015">
    <property type="component" value="Unassembled WGS sequence"/>
</dbReference>
<dbReference type="OrthoDB" id="159246at2"/>
<evidence type="ECO:0000259" key="1">
    <source>
        <dbReference type="Pfam" id="PF12804"/>
    </source>
</evidence>
<keyword evidence="2" id="KW-0012">Acyltransferase</keyword>
<reference evidence="2 3" key="1">
    <citation type="submission" date="2015-09" db="EMBL/GenBank/DDBJ databases">
        <title>Draft genome sequence of a Caloramator mitchellensis, a moderate thermophile from the Great Artesian Basin of Australia.</title>
        <authorList>
            <person name="Patel B.K."/>
        </authorList>
    </citation>
    <scope>NUCLEOTIDE SEQUENCE [LARGE SCALE GENOMIC DNA]</scope>
    <source>
        <strain evidence="2 3">VF08</strain>
    </source>
</reference>
<dbReference type="PATRIC" id="fig|908809.3.peg.585"/>
<dbReference type="InterPro" id="IPR029044">
    <property type="entry name" value="Nucleotide-diphossugar_trans"/>
</dbReference>